<organism evidence="4 5">
    <name type="scientific">Pseudooceanicola albus</name>
    <dbReference type="NCBI Taxonomy" id="2692189"/>
    <lineage>
        <taxon>Bacteria</taxon>
        <taxon>Pseudomonadati</taxon>
        <taxon>Pseudomonadota</taxon>
        <taxon>Alphaproteobacteria</taxon>
        <taxon>Rhodobacterales</taxon>
        <taxon>Paracoccaceae</taxon>
        <taxon>Pseudooceanicola</taxon>
    </lineage>
</organism>
<evidence type="ECO:0000313" key="4">
    <source>
        <dbReference type="EMBL" id="MXN16810.1"/>
    </source>
</evidence>
<evidence type="ECO:0000313" key="5">
    <source>
        <dbReference type="Proteomes" id="UP000477911"/>
    </source>
</evidence>
<sequence length="299" mass="31681">MQTQNRAIGLMILAALFMCSMDATAKAVAQEANTFMALWARYVGQTLVVIVVVGRRLPQVARTRFPRLQALRSGFQLGATTCFFTGLSLLGLAECTAIMDISPVLITLGAALFLGERLGPRRLAGILAALIGALIIIRPGSGVLSTAALLPLGAACCYAGFALTTRHIGHREDPWTSLLYAALLGAAVLTVLAPFQWQMPSPRTALLMLLIAALGTLGQLFMIRALAIGEAAMLAPFSYVGLIYATVLGLVLFAEFPDVWTVAGALVVVAAGVYVWHRETRGQHPAPAVAEVKMPPEGL</sequence>
<protein>
    <submittedName>
        <fullName evidence="4">EamA family transporter</fullName>
    </submittedName>
</protein>
<dbReference type="RefSeq" id="WP_160891533.1">
    <property type="nucleotide sequence ID" value="NZ_WUMU01000003.1"/>
</dbReference>
<gene>
    <name evidence="4" type="ORF">GR170_03105</name>
</gene>
<feature type="transmembrane region" description="Helical" evidence="1">
    <location>
        <begin position="177"/>
        <end position="199"/>
    </location>
</feature>
<feature type="transmembrane region" description="Helical" evidence="1">
    <location>
        <begin position="70"/>
        <end position="91"/>
    </location>
</feature>
<dbReference type="GO" id="GO:0016020">
    <property type="term" value="C:membrane"/>
    <property type="evidence" value="ECO:0007669"/>
    <property type="project" value="InterPro"/>
</dbReference>
<dbReference type="SUPFAM" id="SSF103481">
    <property type="entry name" value="Multidrug resistance efflux transporter EmrE"/>
    <property type="match status" value="2"/>
</dbReference>
<feature type="transmembrane region" description="Helical" evidence="1">
    <location>
        <begin position="234"/>
        <end position="253"/>
    </location>
</feature>
<proteinExistence type="predicted"/>
<evidence type="ECO:0000259" key="3">
    <source>
        <dbReference type="Pfam" id="PF00892"/>
    </source>
</evidence>
<feature type="domain" description="EamA" evidence="3">
    <location>
        <begin position="147"/>
        <end position="271"/>
    </location>
</feature>
<dbReference type="PANTHER" id="PTHR22911">
    <property type="entry name" value="ACYL-MALONYL CONDENSING ENZYME-RELATED"/>
    <property type="match status" value="1"/>
</dbReference>
<dbReference type="AlphaFoldDB" id="A0A6L7FZT4"/>
<dbReference type="PANTHER" id="PTHR22911:SF103">
    <property type="entry name" value="BLR2811 PROTEIN"/>
    <property type="match status" value="1"/>
</dbReference>
<reference evidence="4 5" key="1">
    <citation type="submission" date="2019-12" db="EMBL/GenBank/DDBJ databases">
        <authorList>
            <person name="Li M."/>
        </authorList>
    </citation>
    <scope>NUCLEOTIDE SEQUENCE [LARGE SCALE GENOMIC DNA]</scope>
    <source>
        <strain evidence="4 5">GBMRC 2024</strain>
    </source>
</reference>
<keyword evidence="5" id="KW-1185">Reference proteome</keyword>
<keyword evidence="1" id="KW-0812">Transmembrane</keyword>
<feature type="chain" id="PRO_5026902955" evidence="2">
    <location>
        <begin position="26"/>
        <end position="299"/>
    </location>
</feature>
<comment type="caution">
    <text evidence="4">The sequence shown here is derived from an EMBL/GenBank/DDBJ whole genome shotgun (WGS) entry which is preliminary data.</text>
</comment>
<feature type="transmembrane region" description="Helical" evidence="1">
    <location>
        <begin position="259"/>
        <end position="276"/>
    </location>
</feature>
<dbReference type="EMBL" id="WUMU01000003">
    <property type="protein sequence ID" value="MXN16810.1"/>
    <property type="molecule type" value="Genomic_DNA"/>
</dbReference>
<feature type="transmembrane region" description="Helical" evidence="1">
    <location>
        <begin position="147"/>
        <end position="165"/>
    </location>
</feature>
<keyword evidence="2" id="KW-0732">Signal</keyword>
<feature type="transmembrane region" description="Helical" evidence="1">
    <location>
        <begin position="122"/>
        <end position="141"/>
    </location>
</feature>
<feature type="signal peptide" evidence="2">
    <location>
        <begin position="1"/>
        <end position="25"/>
    </location>
</feature>
<feature type="domain" description="EamA" evidence="3">
    <location>
        <begin position="7"/>
        <end position="137"/>
    </location>
</feature>
<evidence type="ECO:0000256" key="1">
    <source>
        <dbReference type="SAM" id="Phobius"/>
    </source>
</evidence>
<evidence type="ECO:0000256" key="2">
    <source>
        <dbReference type="SAM" id="SignalP"/>
    </source>
</evidence>
<dbReference type="InterPro" id="IPR000620">
    <property type="entry name" value="EamA_dom"/>
</dbReference>
<feature type="transmembrane region" description="Helical" evidence="1">
    <location>
        <begin position="205"/>
        <end position="227"/>
    </location>
</feature>
<feature type="transmembrane region" description="Helical" evidence="1">
    <location>
        <begin position="39"/>
        <end position="58"/>
    </location>
</feature>
<dbReference type="InterPro" id="IPR037185">
    <property type="entry name" value="EmrE-like"/>
</dbReference>
<keyword evidence="1" id="KW-0472">Membrane</keyword>
<feature type="transmembrane region" description="Helical" evidence="1">
    <location>
        <begin position="97"/>
        <end position="115"/>
    </location>
</feature>
<dbReference type="Pfam" id="PF00892">
    <property type="entry name" value="EamA"/>
    <property type="match status" value="2"/>
</dbReference>
<keyword evidence="1" id="KW-1133">Transmembrane helix</keyword>
<accession>A0A6L7FZT4</accession>
<name>A0A6L7FZT4_9RHOB</name>
<dbReference type="Proteomes" id="UP000477911">
    <property type="component" value="Unassembled WGS sequence"/>
</dbReference>